<accession>A0A382G9H4</accession>
<gene>
    <name evidence="1" type="ORF">METZ01_LOCUS224393</name>
</gene>
<dbReference type="InterPro" id="IPR008929">
    <property type="entry name" value="Chondroitin_lyas"/>
</dbReference>
<name>A0A382G9H4_9ZZZZ</name>
<sequence>MNDSWKRLKNAGYRTRLYRYTLERQNSDGLIFLPQDPWPGDPSKANELFRGKYRFLGREASAPNQPPWRLRPDDEDWSSELHAFEWLRHFEAAGGEAALSQAQRLVRSWIDLCSDIDPKIWSPDVLGRRLIAFLSHGRFLISQSSPSFRAAFVRSVHLQWRHLQRTVDDAPFGAPQLFADIGLVYGALSL</sequence>
<organism evidence="1">
    <name type="scientific">marine metagenome</name>
    <dbReference type="NCBI Taxonomy" id="408172"/>
    <lineage>
        <taxon>unclassified sequences</taxon>
        <taxon>metagenomes</taxon>
        <taxon>ecological metagenomes</taxon>
    </lineage>
</organism>
<proteinExistence type="predicted"/>
<dbReference type="Gene3D" id="1.50.10.100">
    <property type="entry name" value="Chondroitin AC/alginate lyase"/>
    <property type="match status" value="1"/>
</dbReference>
<feature type="non-terminal residue" evidence="1">
    <location>
        <position position="190"/>
    </location>
</feature>
<evidence type="ECO:0008006" key="2">
    <source>
        <dbReference type="Google" id="ProtNLM"/>
    </source>
</evidence>
<dbReference type="EMBL" id="UINC01054166">
    <property type="protein sequence ID" value="SVB71539.1"/>
    <property type="molecule type" value="Genomic_DNA"/>
</dbReference>
<evidence type="ECO:0000313" key="1">
    <source>
        <dbReference type="EMBL" id="SVB71539.1"/>
    </source>
</evidence>
<reference evidence="1" key="1">
    <citation type="submission" date="2018-05" db="EMBL/GenBank/DDBJ databases">
        <authorList>
            <person name="Lanie J.A."/>
            <person name="Ng W.-L."/>
            <person name="Kazmierczak K.M."/>
            <person name="Andrzejewski T.M."/>
            <person name="Davidsen T.M."/>
            <person name="Wayne K.J."/>
            <person name="Tettelin H."/>
            <person name="Glass J.I."/>
            <person name="Rusch D."/>
            <person name="Podicherti R."/>
            <person name="Tsui H.-C.T."/>
            <person name="Winkler M.E."/>
        </authorList>
    </citation>
    <scope>NUCLEOTIDE SEQUENCE</scope>
</reference>
<protein>
    <recommendedName>
        <fullName evidence="2">Heparin-sulfate lyase N-terminal domain-containing protein</fullName>
    </recommendedName>
</protein>
<dbReference type="AlphaFoldDB" id="A0A382G9H4"/>